<feature type="coiled-coil region" evidence="1">
    <location>
        <begin position="251"/>
        <end position="281"/>
    </location>
</feature>
<dbReference type="PANTHER" id="PTHR12854">
    <property type="entry name" value="ATAXIN 2-RELATED"/>
    <property type="match status" value="1"/>
</dbReference>
<feature type="compositionally biased region" description="Basic and acidic residues" evidence="2">
    <location>
        <begin position="639"/>
        <end position="649"/>
    </location>
</feature>
<feature type="compositionally biased region" description="Basic and acidic residues" evidence="2">
    <location>
        <begin position="1"/>
        <end position="10"/>
    </location>
</feature>
<feature type="compositionally biased region" description="Pro residues" evidence="2">
    <location>
        <begin position="883"/>
        <end position="893"/>
    </location>
</feature>
<feature type="compositionally biased region" description="Basic residues" evidence="2">
    <location>
        <begin position="36"/>
        <end position="54"/>
    </location>
</feature>
<evidence type="ECO:0000313" key="4">
    <source>
        <dbReference type="EMBL" id="EFA76666.1"/>
    </source>
</evidence>
<feature type="compositionally biased region" description="Low complexity" evidence="2">
    <location>
        <begin position="358"/>
        <end position="430"/>
    </location>
</feature>
<dbReference type="RefSeq" id="XP_020428798.1">
    <property type="nucleotide sequence ID" value="XM_020580211.1"/>
</dbReference>
<dbReference type="OMA" id="XISPIVS"/>
<name>D3BPE8_HETP5</name>
<feature type="region of interest" description="Disordered" evidence="2">
    <location>
        <begin position="1"/>
        <end position="78"/>
    </location>
</feature>
<dbReference type="GO" id="GO:0034063">
    <property type="term" value="P:stress granule assembly"/>
    <property type="evidence" value="ECO:0007669"/>
    <property type="project" value="TreeGrafter"/>
</dbReference>
<feature type="region of interest" description="Disordered" evidence="2">
    <location>
        <begin position="882"/>
        <end position="984"/>
    </location>
</feature>
<dbReference type="Pfam" id="PF06741">
    <property type="entry name" value="LsmAD"/>
    <property type="match status" value="1"/>
</dbReference>
<dbReference type="Proteomes" id="UP000001396">
    <property type="component" value="Unassembled WGS sequence"/>
</dbReference>
<dbReference type="InParanoid" id="D3BPE8"/>
<feature type="compositionally biased region" description="Polar residues" evidence="2">
    <location>
        <begin position="901"/>
        <end position="910"/>
    </location>
</feature>
<dbReference type="InterPro" id="IPR009604">
    <property type="entry name" value="LsmAD_domain"/>
</dbReference>
<feature type="compositionally biased region" description="Low complexity" evidence="2">
    <location>
        <begin position="920"/>
        <end position="935"/>
    </location>
</feature>
<dbReference type="GO" id="GO:0010494">
    <property type="term" value="C:cytoplasmic stress granule"/>
    <property type="evidence" value="ECO:0007669"/>
    <property type="project" value="TreeGrafter"/>
</dbReference>
<feature type="compositionally biased region" description="Gly residues" evidence="2">
    <location>
        <begin position="13"/>
        <end position="27"/>
    </location>
</feature>
<feature type="compositionally biased region" description="Low complexity" evidence="2">
    <location>
        <begin position="625"/>
        <end position="638"/>
    </location>
</feature>
<evidence type="ECO:0000256" key="2">
    <source>
        <dbReference type="SAM" id="MobiDB-lite"/>
    </source>
</evidence>
<dbReference type="AlphaFoldDB" id="D3BPE8"/>
<evidence type="ECO:0000259" key="3">
    <source>
        <dbReference type="SMART" id="SM01272"/>
    </source>
</evidence>
<feature type="compositionally biased region" description="Basic and acidic residues" evidence="2">
    <location>
        <begin position="660"/>
        <end position="678"/>
    </location>
</feature>
<feature type="region of interest" description="Disordered" evidence="2">
    <location>
        <begin position="550"/>
        <end position="687"/>
    </location>
</feature>
<sequence>MSHQQKDNKNKKFGGGGGGGSGGGGGYNNSPQQKHQSPKQHHHHGGGGGGHHHNNSPQQQSHSNNNNNSSSGQLDDSTKRMKERTVFMSMNLIGHHVAVQLKNGDCYEGILTSTNTSQVGWGCALKFARKREVSPPSIITTAPIPQLVIDAKDFLGLTATGIVFDNISQSAFGKEAQFGFHTDTDISGHDGVIRERELTPWVSEDGGENLESVKINPANANWDQFATNEKLFGVKTSYNEDLYTTTLNRDSDHYRTRIKDAERLAAEIESKQSNNIHLMEERGLIRAADYDEEERYSSVIRNGTSSSSTTSPPNNNDKSKNMMPTSNSNVYIPPSKRGSVTGAAGTSSPSIPPLSTQKVSPTTTTAAASTTSPTTKQSTTTAATTPVAAAAASAKPTASVEEKSTTTTTTSTTTSTAAASTTSPSNNSPSHQQQQQHFKESTSGSTGSLLKDSPVTKLRLRDRAGSIDHNDSLLNSPRDGQSPRTLQSYNKIRAAIVAEKLRNSAEPRSPLFSPLVSDPVGLSALSLDVSKPNISEDTIKEFNEFLLTKSTTEQPPSADRKSQIENLKNFSRDLSRSRPGSPLIGPNSPRPMSNLSSISLSGALSPRTSASDIPVIRPIATAPGAATTTTTTTTTSTTTDDKEKEKETTTDATAVSSSADTKKADPATKSETTTDKPADTVAKPISKLKLNPNAKEFTPVSLNSNAPVFTPKNFIPATVAKQGLLGSGNIEFYEANSRANTYPNISINDLYYESMKRRQQNPEQSNAPSTYWNESYGVRGSSQYGADDDYMPPAQYPPAMRPPFIQMGVPAIIPTYYPPPVANVAPGAPGVPVPVKSMKPIYNPQPRGQPYAPPPPLLQAPGAMGQPPPQYVFPPQFQYVPQVYPPPGGPHTMPPKRSYYPGQNPSNGYQPIQPHGIMLPQNTSQPPSPQHQSPQIPSPTSPPHHSRMVPSSPQMINPMYPYPMIQRYPPHGNDPNATYPPPYN</sequence>
<proteinExistence type="predicted"/>
<dbReference type="EMBL" id="ADBJ01000044">
    <property type="protein sequence ID" value="EFA76666.1"/>
    <property type="molecule type" value="Genomic_DNA"/>
</dbReference>
<gene>
    <name evidence="4" type="primary">atxn2</name>
    <name evidence="4" type="ORF">PPL_09416</name>
</gene>
<feature type="domain" description="LsmAD" evidence="3">
    <location>
        <begin position="232"/>
        <end position="302"/>
    </location>
</feature>
<feature type="compositionally biased region" description="Low complexity" evidence="2">
    <location>
        <begin position="650"/>
        <end position="659"/>
    </location>
</feature>
<organism evidence="4 5">
    <name type="scientific">Heterostelium pallidum (strain ATCC 26659 / Pp 5 / PN500)</name>
    <name type="common">Cellular slime mold</name>
    <name type="synonym">Polysphondylium pallidum</name>
    <dbReference type="NCBI Taxonomy" id="670386"/>
    <lineage>
        <taxon>Eukaryota</taxon>
        <taxon>Amoebozoa</taxon>
        <taxon>Evosea</taxon>
        <taxon>Eumycetozoa</taxon>
        <taxon>Dictyostelia</taxon>
        <taxon>Acytosteliales</taxon>
        <taxon>Acytosteliaceae</taxon>
        <taxon>Heterostelium</taxon>
    </lineage>
</organism>
<dbReference type="PANTHER" id="PTHR12854:SF7">
    <property type="entry name" value="ATAXIN-2 HOMOLOG"/>
    <property type="match status" value="1"/>
</dbReference>
<comment type="caution">
    <text evidence="4">The sequence shown here is derived from an EMBL/GenBank/DDBJ whole genome shotgun (WGS) entry which is preliminary data.</text>
</comment>
<dbReference type="SMART" id="SM01272">
    <property type="entry name" value="LsmAD"/>
    <property type="match status" value="1"/>
</dbReference>
<dbReference type="InterPro" id="IPR025852">
    <property type="entry name" value="SM_dom_ATX"/>
</dbReference>
<evidence type="ECO:0000313" key="5">
    <source>
        <dbReference type="Proteomes" id="UP000001396"/>
    </source>
</evidence>
<feature type="compositionally biased region" description="Low complexity" evidence="2">
    <location>
        <begin position="55"/>
        <end position="73"/>
    </location>
</feature>
<keyword evidence="5" id="KW-1185">Reference proteome</keyword>
<dbReference type="STRING" id="670386.D3BPE8"/>
<dbReference type="GeneID" id="31364891"/>
<feature type="compositionally biased region" description="Polar residues" evidence="2">
    <location>
        <begin position="344"/>
        <end position="357"/>
    </location>
</feature>
<reference evidence="4 5" key="1">
    <citation type="journal article" date="2011" name="Genome Res.">
        <title>Phylogeny-wide analysis of social amoeba genomes highlights ancient origins for complex intercellular communication.</title>
        <authorList>
            <person name="Heidel A.J."/>
            <person name="Lawal H.M."/>
            <person name="Felder M."/>
            <person name="Schilde C."/>
            <person name="Helps N.R."/>
            <person name="Tunggal B."/>
            <person name="Rivero F."/>
            <person name="John U."/>
            <person name="Schleicher M."/>
            <person name="Eichinger L."/>
            <person name="Platzer M."/>
            <person name="Noegel A.A."/>
            <person name="Schaap P."/>
            <person name="Gloeckner G."/>
        </authorList>
    </citation>
    <scope>NUCLEOTIDE SEQUENCE [LARGE SCALE GENOMIC DNA]</scope>
    <source>
        <strain evidence="5">ATCC 26659 / Pp 5 / PN500</strain>
    </source>
</reference>
<feature type="compositionally biased region" description="Polar residues" evidence="2">
    <location>
        <begin position="590"/>
        <end position="611"/>
    </location>
</feature>
<feature type="compositionally biased region" description="Low complexity" evidence="2">
    <location>
        <begin position="304"/>
        <end position="316"/>
    </location>
</feature>
<keyword evidence="1" id="KW-0175">Coiled coil</keyword>
<feature type="compositionally biased region" description="Polar residues" evidence="2">
    <location>
        <begin position="431"/>
        <end position="448"/>
    </location>
</feature>
<dbReference type="InterPro" id="IPR045117">
    <property type="entry name" value="ATXN2-like"/>
</dbReference>
<protein>
    <submittedName>
        <fullName evidence="4">Ataxin-2</fullName>
    </submittedName>
</protein>
<accession>D3BPE8</accession>
<dbReference type="Pfam" id="PF14438">
    <property type="entry name" value="SM-ATX"/>
    <property type="match status" value="1"/>
</dbReference>
<dbReference type="GO" id="GO:0003729">
    <property type="term" value="F:mRNA binding"/>
    <property type="evidence" value="ECO:0007669"/>
    <property type="project" value="TreeGrafter"/>
</dbReference>
<evidence type="ECO:0000256" key="1">
    <source>
        <dbReference type="SAM" id="Coils"/>
    </source>
</evidence>
<feature type="region of interest" description="Disordered" evidence="2">
    <location>
        <begin position="296"/>
        <end position="456"/>
    </location>
</feature>